<feature type="chain" id="PRO_5046569154" description="Laminin subunit alpha 5" evidence="8">
    <location>
        <begin position="39"/>
        <end position="2072"/>
    </location>
</feature>
<feature type="disulfide bond" evidence="6">
    <location>
        <begin position="635"/>
        <end position="644"/>
    </location>
</feature>
<feature type="domain" description="Laminin N-terminal" evidence="12">
    <location>
        <begin position="42"/>
        <end position="295"/>
    </location>
</feature>
<dbReference type="Pfam" id="PF06009">
    <property type="entry name" value="Laminin_II"/>
    <property type="match status" value="1"/>
</dbReference>
<evidence type="ECO:0000256" key="8">
    <source>
        <dbReference type="SAM" id="SignalP"/>
    </source>
</evidence>
<proteinExistence type="predicted"/>
<dbReference type="GO" id="GO:0030155">
    <property type="term" value="P:regulation of cell adhesion"/>
    <property type="evidence" value="ECO:0007669"/>
    <property type="project" value="InterPro"/>
</dbReference>
<dbReference type="GO" id="GO:0005102">
    <property type="term" value="F:signaling receptor binding"/>
    <property type="evidence" value="ECO:0007669"/>
    <property type="project" value="InterPro"/>
</dbReference>
<keyword evidence="14" id="KW-1185">Reference proteome</keyword>
<dbReference type="GO" id="GO:0009887">
    <property type="term" value="P:animal organ morphogenesis"/>
    <property type="evidence" value="ECO:0007669"/>
    <property type="project" value="TreeGrafter"/>
</dbReference>
<evidence type="ECO:0000259" key="12">
    <source>
        <dbReference type="PROSITE" id="PS51117"/>
    </source>
</evidence>
<feature type="domain" description="Laminin EGF-like" evidence="11">
    <location>
        <begin position="660"/>
        <end position="710"/>
    </location>
</feature>
<dbReference type="PRINTS" id="PR00011">
    <property type="entry name" value="EGFLAMININ"/>
</dbReference>
<dbReference type="InterPro" id="IPR002049">
    <property type="entry name" value="LE_dom"/>
</dbReference>
<evidence type="ECO:0000256" key="1">
    <source>
        <dbReference type="ARBA" id="ARBA00022889"/>
    </source>
</evidence>
<feature type="domain" description="Laminin EGF-like" evidence="11">
    <location>
        <begin position="487"/>
        <end position="533"/>
    </location>
</feature>
<evidence type="ECO:0000256" key="6">
    <source>
        <dbReference type="PROSITE-ProRule" id="PRU00460"/>
    </source>
</evidence>
<keyword evidence="4 6" id="KW-0424">Laminin EGF-like domain</keyword>
<organism evidence="13 14">
    <name type="scientific">Gadus morhua</name>
    <name type="common">Atlantic cod</name>
    <dbReference type="NCBI Taxonomy" id="8049"/>
    <lineage>
        <taxon>Eukaryota</taxon>
        <taxon>Metazoa</taxon>
        <taxon>Chordata</taxon>
        <taxon>Craniata</taxon>
        <taxon>Vertebrata</taxon>
        <taxon>Euteleostomi</taxon>
        <taxon>Actinopterygii</taxon>
        <taxon>Neopterygii</taxon>
        <taxon>Teleostei</taxon>
        <taxon>Neoteleostei</taxon>
        <taxon>Acanthomorphata</taxon>
        <taxon>Zeiogadaria</taxon>
        <taxon>Gadariae</taxon>
        <taxon>Gadiformes</taxon>
        <taxon>Gadoidei</taxon>
        <taxon>Gadidae</taxon>
        <taxon>Gadus</taxon>
    </lineage>
</organism>
<dbReference type="SMART" id="SM00180">
    <property type="entry name" value="EGF_Lam"/>
    <property type="match status" value="14"/>
</dbReference>
<evidence type="ECO:0000256" key="2">
    <source>
        <dbReference type="ARBA" id="ARBA00023054"/>
    </source>
</evidence>
<dbReference type="PANTHER" id="PTHR10574:SF406">
    <property type="entry name" value="LAMININ SUBUNIT ALPHA 5"/>
    <property type="match status" value="1"/>
</dbReference>
<dbReference type="InterPro" id="IPR013320">
    <property type="entry name" value="ConA-like_dom_sf"/>
</dbReference>
<name>A0A8C5FGH1_GADMO</name>
<dbReference type="GeneTree" id="ENSGT00940000156537"/>
<dbReference type="Pfam" id="PF02210">
    <property type="entry name" value="Laminin_G_2"/>
    <property type="match status" value="1"/>
</dbReference>
<feature type="disulfide bond" evidence="6">
    <location>
        <begin position="660"/>
        <end position="672"/>
    </location>
</feature>
<keyword evidence="8" id="KW-0732">Signal</keyword>
<dbReference type="SUPFAM" id="SSF57196">
    <property type="entry name" value="EGF/Laminin"/>
    <property type="match status" value="12"/>
</dbReference>
<dbReference type="SUPFAM" id="SSF49899">
    <property type="entry name" value="Concanavalin A-like lectins/glucanases"/>
    <property type="match status" value="4"/>
</dbReference>
<reference evidence="13" key="1">
    <citation type="submission" date="2019-07" db="EMBL/GenBank/DDBJ databases">
        <authorList>
            <consortium name="Wellcome Sanger Institute Data Sharing"/>
        </authorList>
    </citation>
    <scope>NUCLEOTIDE SEQUENCE [LARGE SCALE GENOMIC DNA]</scope>
</reference>
<sequence length="2072" mass="225556">AQRCRGPEPGPARGVPPGRLVLLLLLLNTGHLSGVSSAQELNGFSLHPPYFNLAEGTRITASATCGEDGARSVTDLYCKLVGGPVSGDPSQTIQGQYCDVCSQNNGDRAHPITNAIDGTERWWQSPPLSRSTEFNQVNVTLDLGQVLFHVAYVLIKFANSPRPDLWVLERSVDFGETYRPWQFFASSKRDCIERFGQQTIERIHHDDDVICTTEYSRIVPLENGEVVVSLVNGRPGAMNFSYSPVLRDFTKATNIRLRFLRTNTLLGHLMGKALRDPTVTRRYYYSIKDISIGGRCVCNGHAEACNAKDPNDPYKLQCDCQHNTCGLSCDQCCPGYSQSPWKPATTYNANECEQCNCHRHSFDCYYDPEVEQRRVSLNVNGQLQGGGVCLNCQHHTTGVNCERCIPTYYRSPDHPIDSPLACSRCACESEFTDGTCEDLTGRCLCKPGYSGERCDNCADGFLNFPECYPYPSNNNGEAKPAGEIINCECSAAGTLENSCRQDPRTRTCVCKPGFSGVHCDTCSPGHHGLTCQACQCSGPGCLDGSCDSVDRSTCDKCAPGYFNYPLCQLCGCSAVGSLPAGCDVTGHCLCRPEFTGPRCDQCRSGFHSYPNCQECTCDPRTALDASCSASGLCRCRPDFSGPSCDQCAPGYYGYPSCTPCHCSSEGSRYAGCDQVSGQCVCLPAVGGLRCDTCTEGTYGFPHCQAGSCHPAGSIQYQVQPEEGQCECRENVEGRACDRCKALFWNLSPDTPDGCSSCECNTIGTISGVAECAQSTGQCPCRPGVCSGTCSVCKDGFFNLQEGNFFGCQGCQCDIGGAAGQSCGERNGRCRCRPNVEGPKCNTPRVDHYFPDLHHMRVEVEEGTMLDGRPVRFGFDTLEFEGFSWKGYAQMSSIQSRVWFSVSVGSPDLFRVVLHYVNRGLSEVRGRVVIIEDGRPPFCGNCSEQSKQIVFAPSLDPTFVNVPQNSFVEPFVLNPGTWTVVIEAEDILLDYMVLLPSAYYEAPILQLRVTEPCHYNLSVSLAFSLFSSFYPECSCSACGTESCDPQSGQCRCKPGVTGKLCDRCLDGFYGYDSCGGCHGCECGAAAALVRSCDPASGQCACRPGVNGPGCQQCAAGYWDYGPQGCKKCPCKGGRCDPRTGECRCGDGLTGPQCDTCSDAHHVAVQEDHLMHCEACDSCVIVLLEDLDTTNTKFLSVANQMGSLNASSMAWAQLHNLNTTMEDVSVRTKEDDGERARKMREVEAMLREMRFRSCVGQKKLADRERTEANKLLSRVREGLVTRQTNNTELAQDLRERLARFQQQMMDLRDLLNQAVNTTAQAAQTNQASLNANQKEVEDLLQMAEDDVAQVNDLLSMLHESKEEYERLAAQLDGARVPLADKVQAFAPAAAKVPLVEQAEEHARLLDRMRLHTERTCVCPRASWSLSPPPPPVSMLTETFPLLLKKLDKLQNHSAQMPNISENIGRIRQLIEQARKAASKVSVPVKFNGMAGVQVRNPGNLADLAAYTSLKFFITLPEGARNRRQGNVPKQFVFYLGNKDVSPRLRWYFNVGGETADVLMQEEVKSDGTFNNVVLERILQYGGMSMSSEKSDGGQEVAKARVEAGGDMGLLNLLTTDTVFYVGGYPPTFKPPPQLLLPHFQGCVELETLNEEVLSLYNFEKVFNLNTTENKPCGRSKVVLTQQWVNDAAYFDGSGYAEVVFKENLAPIQRYELEVKLLSHNGILLMLHNEVGFRVRGQGKGKNVLFLTVFPETIPPFGNSYYLGGVPKDSMPPVLRALFPVQGSLKGCFRSLKAMTSHIDLKRMKSSGVSFGCNNDLLVAREAHFSGQSYLDIDHSDIPGLRDNFYAGFGFRTEQKAGLMLYHQAKDGVCQVFLDKGHVVVRAGNSEVRSQTALNDNNSHYVALYSNSNGNSIFLNAVCGAAIMTEGLWPLKAPGAGGMVGCVRGLKLNEVPAGSPSHSQGAAPCFLSLLHPGAYFSREGGHIAIGDISRSSVLQIQVDGVSQSSIGPKASRSAGGKLTLYLGGAPDGAVVPGLPAGLPSFHGCVRKASLNQRAVPLNKPLALHGAVGTQGCPHD</sequence>
<dbReference type="Gene3D" id="2.60.120.200">
    <property type="match status" value="4"/>
</dbReference>
<dbReference type="InterPro" id="IPR010307">
    <property type="entry name" value="Laminin_dom_II"/>
</dbReference>
<feature type="domain" description="Laminin EGF-like" evidence="11">
    <location>
        <begin position="757"/>
        <end position="809"/>
    </location>
</feature>
<feature type="disulfide bond" evidence="6">
    <location>
        <begin position="615"/>
        <end position="627"/>
    </location>
</feature>
<feature type="domain" description="Laminin EGF-like" evidence="11">
    <location>
        <begin position="425"/>
        <end position="469"/>
    </location>
</feature>
<dbReference type="CDD" id="cd00110">
    <property type="entry name" value="LamG"/>
    <property type="match status" value="2"/>
</dbReference>
<dbReference type="GO" id="GO:0016477">
    <property type="term" value="P:cell migration"/>
    <property type="evidence" value="ECO:0007669"/>
    <property type="project" value="UniProtKB-ARBA"/>
</dbReference>
<feature type="disulfide bond" evidence="6">
    <location>
        <begin position="590"/>
        <end position="599"/>
    </location>
</feature>
<evidence type="ECO:0000256" key="3">
    <source>
        <dbReference type="ARBA" id="ARBA00023157"/>
    </source>
</evidence>
<dbReference type="GO" id="GO:0043256">
    <property type="term" value="C:laminin complex"/>
    <property type="evidence" value="ECO:0007669"/>
    <property type="project" value="UniProtKB-ARBA"/>
</dbReference>
<comment type="caution">
    <text evidence="5">Lacks conserved residue(s) required for the propagation of feature annotation.</text>
</comment>
<dbReference type="PROSITE" id="PS00022">
    <property type="entry name" value="EGF_1"/>
    <property type="match status" value="3"/>
</dbReference>
<keyword evidence="1" id="KW-0130">Cell adhesion</keyword>
<feature type="domain" description="Laminin EGF-like" evidence="11">
    <location>
        <begin position="1082"/>
        <end position="1126"/>
    </location>
</feature>
<dbReference type="Ensembl" id="ENSGMOT00000029597.1">
    <property type="protein sequence ID" value="ENSGMOP00000034855.1"/>
    <property type="gene ID" value="ENSGMOG00000004884.2"/>
</dbReference>
<evidence type="ECO:0000259" key="10">
    <source>
        <dbReference type="PROSITE" id="PS50026"/>
    </source>
</evidence>
<evidence type="ECO:0008006" key="15">
    <source>
        <dbReference type="Google" id="ProtNLM"/>
    </source>
</evidence>
<feature type="disulfide bond" evidence="5">
    <location>
        <begin position="727"/>
        <end position="736"/>
    </location>
</feature>
<feature type="disulfide bond" evidence="6">
    <location>
        <begin position="1100"/>
        <end position="1109"/>
    </location>
</feature>
<evidence type="ECO:0000256" key="7">
    <source>
        <dbReference type="SAM" id="Coils"/>
    </source>
</evidence>
<feature type="coiled-coil region" evidence="7">
    <location>
        <begin position="1288"/>
        <end position="1368"/>
    </location>
</feature>
<dbReference type="Pfam" id="PF06008">
    <property type="entry name" value="Laminin_I"/>
    <property type="match status" value="1"/>
</dbReference>
<keyword evidence="2 7" id="KW-0175">Coiled coil</keyword>
<protein>
    <recommendedName>
        <fullName evidence="15">Laminin subunit alpha 5</fullName>
    </recommendedName>
</protein>
<dbReference type="InterPro" id="IPR050440">
    <property type="entry name" value="Laminin/Netrin_ECM"/>
</dbReference>
<dbReference type="InterPro" id="IPR001791">
    <property type="entry name" value="Laminin_G"/>
</dbReference>
<dbReference type="GO" id="GO:0030334">
    <property type="term" value="P:regulation of cell migration"/>
    <property type="evidence" value="ECO:0007669"/>
    <property type="project" value="InterPro"/>
</dbReference>
<feature type="disulfide bond" evidence="6">
    <location>
        <begin position="510"/>
        <end position="519"/>
    </location>
</feature>
<reference evidence="13" key="3">
    <citation type="submission" date="2025-09" db="UniProtKB">
        <authorList>
            <consortium name="Ensembl"/>
        </authorList>
    </citation>
    <scope>IDENTIFICATION</scope>
</reference>
<feature type="domain" description="Laminin G" evidence="9">
    <location>
        <begin position="1479"/>
        <end position="1670"/>
    </location>
</feature>
<dbReference type="PANTHER" id="PTHR10574">
    <property type="entry name" value="NETRIN/LAMININ-RELATED"/>
    <property type="match status" value="1"/>
</dbReference>
<feature type="signal peptide" evidence="8">
    <location>
        <begin position="1"/>
        <end position="38"/>
    </location>
</feature>
<dbReference type="GO" id="GO:0048468">
    <property type="term" value="P:cell development"/>
    <property type="evidence" value="ECO:0007669"/>
    <property type="project" value="UniProtKB-ARBA"/>
</dbReference>
<feature type="disulfide bond" evidence="6">
    <location>
        <begin position="780"/>
        <end position="789"/>
    </location>
</feature>
<evidence type="ECO:0000313" key="14">
    <source>
        <dbReference type="Proteomes" id="UP000694546"/>
    </source>
</evidence>
<evidence type="ECO:0000259" key="9">
    <source>
        <dbReference type="PROSITE" id="PS50025"/>
    </source>
</evidence>
<dbReference type="CDD" id="cd00055">
    <property type="entry name" value="EGF_Lam"/>
    <property type="match status" value="13"/>
</dbReference>
<dbReference type="GO" id="GO:0007155">
    <property type="term" value="P:cell adhesion"/>
    <property type="evidence" value="ECO:0007669"/>
    <property type="project" value="UniProtKB-KW"/>
</dbReference>
<dbReference type="GO" id="GO:0002009">
    <property type="term" value="P:morphogenesis of an epithelium"/>
    <property type="evidence" value="ECO:0007669"/>
    <property type="project" value="UniProtKB-ARBA"/>
</dbReference>
<feature type="domain" description="Laminin EGF-like" evidence="11">
    <location>
        <begin position="1032"/>
        <end position="1081"/>
    </location>
</feature>
<feature type="disulfide bond" evidence="6">
    <location>
        <begin position="487"/>
        <end position="499"/>
    </location>
</feature>
<dbReference type="PROSITE" id="PS01248">
    <property type="entry name" value="EGF_LAM_1"/>
    <property type="match status" value="4"/>
</dbReference>
<dbReference type="InterPro" id="IPR008211">
    <property type="entry name" value="Laminin_N"/>
</dbReference>
<dbReference type="InterPro" id="IPR001368">
    <property type="entry name" value="TNFR/NGFR_Cys_rich_reg"/>
</dbReference>
<dbReference type="Pfam" id="PF00055">
    <property type="entry name" value="Laminin_N"/>
    <property type="match status" value="1"/>
</dbReference>
<evidence type="ECO:0000313" key="13">
    <source>
        <dbReference type="Ensembl" id="ENSGMOP00000034855.1"/>
    </source>
</evidence>
<accession>A0A8C5FGH1</accession>
<dbReference type="GO" id="GO:0005576">
    <property type="term" value="C:extracellular region"/>
    <property type="evidence" value="ECO:0007669"/>
    <property type="project" value="UniProtKB-ARBA"/>
</dbReference>
<feature type="disulfide bond" evidence="5">
    <location>
        <begin position="708"/>
        <end position="725"/>
    </location>
</feature>
<feature type="domain" description="Laminin G" evidence="9">
    <location>
        <begin position="1817"/>
        <end position="2069"/>
    </location>
</feature>
<keyword evidence="3 5" id="KW-1015">Disulfide bond</keyword>
<dbReference type="GO" id="GO:0120036">
    <property type="term" value="P:plasma membrane bounded cell projection organization"/>
    <property type="evidence" value="ECO:0007669"/>
    <property type="project" value="UniProtKB-ARBA"/>
</dbReference>
<feature type="domain" description="EGF-like" evidence="10">
    <location>
        <begin position="699"/>
        <end position="737"/>
    </location>
</feature>
<dbReference type="SMART" id="SM00136">
    <property type="entry name" value="LamNT"/>
    <property type="match status" value="1"/>
</dbReference>
<dbReference type="PROSITE" id="PS50026">
    <property type="entry name" value="EGF_3"/>
    <property type="match status" value="1"/>
</dbReference>
<feature type="disulfide bond" evidence="6">
    <location>
        <begin position="662"/>
        <end position="679"/>
    </location>
</feature>
<dbReference type="PROSITE" id="PS50027">
    <property type="entry name" value="EGF_LAM_2"/>
    <property type="match status" value="8"/>
</dbReference>
<feature type="domain" description="Laminin EGF-like" evidence="11">
    <location>
        <begin position="570"/>
        <end position="614"/>
    </location>
</feature>
<dbReference type="GO" id="GO:0060541">
    <property type="term" value="P:respiratory system development"/>
    <property type="evidence" value="ECO:0007669"/>
    <property type="project" value="UniProtKB-ARBA"/>
</dbReference>
<dbReference type="GO" id="GO:0048732">
    <property type="term" value="P:gland development"/>
    <property type="evidence" value="ECO:0007669"/>
    <property type="project" value="UniProtKB-ARBA"/>
</dbReference>
<feature type="disulfide bond" evidence="6">
    <location>
        <begin position="445"/>
        <end position="454"/>
    </location>
</feature>
<dbReference type="GO" id="GO:0045995">
    <property type="term" value="P:regulation of embryonic development"/>
    <property type="evidence" value="ECO:0007669"/>
    <property type="project" value="InterPro"/>
</dbReference>
<evidence type="ECO:0000256" key="4">
    <source>
        <dbReference type="ARBA" id="ARBA00023292"/>
    </source>
</evidence>
<feature type="disulfide bond" evidence="6">
    <location>
        <begin position="1051"/>
        <end position="1060"/>
    </location>
</feature>
<feature type="disulfide bond" evidence="6">
    <location>
        <begin position="681"/>
        <end position="690"/>
    </location>
</feature>
<keyword evidence="5" id="KW-0245">EGF-like domain</keyword>
<dbReference type="Gene3D" id="2.10.25.10">
    <property type="entry name" value="Laminin"/>
    <property type="match status" value="11"/>
</dbReference>
<dbReference type="InterPro" id="IPR009254">
    <property type="entry name" value="Laminin_aI"/>
</dbReference>
<dbReference type="PROSITE" id="PS51117">
    <property type="entry name" value="LAMININ_NTER"/>
    <property type="match status" value="1"/>
</dbReference>
<dbReference type="GO" id="GO:0045202">
    <property type="term" value="C:synapse"/>
    <property type="evidence" value="ECO:0007669"/>
    <property type="project" value="UniProtKB-ARBA"/>
</dbReference>
<dbReference type="PROSITE" id="PS00652">
    <property type="entry name" value="TNFR_NGFR_1"/>
    <property type="match status" value="1"/>
</dbReference>
<evidence type="ECO:0000259" key="11">
    <source>
        <dbReference type="PROSITE" id="PS50027"/>
    </source>
</evidence>
<reference evidence="13" key="2">
    <citation type="submission" date="2025-08" db="UniProtKB">
        <authorList>
            <consortium name="Ensembl"/>
        </authorList>
    </citation>
    <scope>IDENTIFICATION</scope>
</reference>
<dbReference type="Proteomes" id="UP000694546">
    <property type="component" value="Chromosome 1"/>
</dbReference>
<feature type="disulfide bond" evidence="6">
    <location>
        <begin position="570"/>
        <end position="582"/>
    </location>
</feature>
<dbReference type="GO" id="GO:0035239">
    <property type="term" value="P:tube morphogenesis"/>
    <property type="evidence" value="ECO:0007669"/>
    <property type="project" value="UniProtKB-ARBA"/>
</dbReference>
<dbReference type="SMART" id="SM00181">
    <property type="entry name" value="EGF"/>
    <property type="match status" value="9"/>
</dbReference>
<dbReference type="Pfam" id="PF00053">
    <property type="entry name" value="EGF_laminin"/>
    <property type="match status" value="11"/>
</dbReference>
<feature type="domain" description="Laminin EGF-like" evidence="11">
    <location>
        <begin position="615"/>
        <end position="659"/>
    </location>
</feature>
<dbReference type="InterPro" id="IPR000742">
    <property type="entry name" value="EGF"/>
</dbReference>
<dbReference type="SMART" id="SM00282">
    <property type="entry name" value="LamG"/>
    <property type="match status" value="2"/>
</dbReference>
<evidence type="ECO:0000256" key="5">
    <source>
        <dbReference type="PROSITE-ProRule" id="PRU00076"/>
    </source>
</evidence>
<dbReference type="Gene3D" id="2.60.120.260">
    <property type="entry name" value="Galactose-binding domain-like"/>
    <property type="match status" value="1"/>
</dbReference>
<dbReference type="PROSITE" id="PS50025">
    <property type="entry name" value="LAM_G_DOMAIN"/>
    <property type="match status" value="2"/>
</dbReference>